<comment type="caution">
    <text evidence="2">The sequence shown here is derived from an EMBL/GenBank/DDBJ whole genome shotgun (WGS) entry which is preliminary data.</text>
</comment>
<evidence type="ECO:0000313" key="2">
    <source>
        <dbReference type="EMBL" id="MED6150305.1"/>
    </source>
</evidence>
<evidence type="ECO:0000313" key="3">
    <source>
        <dbReference type="Proteomes" id="UP001341840"/>
    </source>
</evidence>
<reference evidence="2 3" key="1">
    <citation type="journal article" date="2023" name="Plants (Basel)">
        <title>Bridging the Gap: Combining Genomics and Transcriptomics Approaches to Understand Stylosanthes scabra, an Orphan Legume from the Brazilian Caatinga.</title>
        <authorList>
            <person name="Ferreira-Neto J.R.C."/>
            <person name="da Silva M.D."/>
            <person name="Binneck E."/>
            <person name="de Melo N.F."/>
            <person name="da Silva R.H."/>
            <person name="de Melo A.L.T.M."/>
            <person name="Pandolfi V."/>
            <person name="Bustamante F.O."/>
            <person name="Brasileiro-Vidal A.C."/>
            <person name="Benko-Iseppon A.M."/>
        </authorList>
    </citation>
    <scope>NUCLEOTIDE SEQUENCE [LARGE SCALE GENOMIC DNA]</scope>
    <source>
        <tissue evidence="2">Leaves</tissue>
    </source>
</reference>
<feature type="region of interest" description="Disordered" evidence="1">
    <location>
        <begin position="1"/>
        <end position="126"/>
    </location>
</feature>
<dbReference type="Proteomes" id="UP001341840">
    <property type="component" value="Unassembled WGS sequence"/>
</dbReference>
<feature type="compositionally biased region" description="Low complexity" evidence="1">
    <location>
        <begin position="93"/>
        <end position="112"/>
    </location>
</feature>
<organism evidence="2 3">
    <name type="scientific">Stylosanthes scabra</name>
    <dbReference type="NCBI Taxonomy" id="79078"/>
    <lineage>
        <taxon>Eukaryota</taxon>
        <taxon>Viridiplantae</taxon>
        <taxon>Streptophyta</taxon>
        <taxon>Embryophyta</taxon>
        <taxon>Tracheophyta</taxon>
        <taxon>Spermatophyta</taxon>
        <taxon>Magnoliopsida</taxon>
        <taxon>eudicotyledons</taxon>
        <taxon>Gunneridae</taxon>
        <taxon>Pentapetalae</taxon>
        <taxon>rosids</taxon>
        <taxon>fabids</taxon>
        <taxon>Fabales</taxon>
        <taxon>Fabaceae</taxon>
        <taxon>Papilionoideae</taxon>
        <taxon>50 kb inversion clade</taxon>
        <taxon>dalbergioids sensu lato</taxon>
        <taxon>Dalbergieae</taxon>
        <taxon>Pterocarpus clade</taxon>
        <taxon>Stylosanthes</taxon>
    </lineage>
</organism>
<proteinExistence type="predicted"/>
<feature type="compositionally biased region" description="Polar residues" evidence="1">
    <location>
        <begin position="20"/>
        <end position="36"/>
    </location>
</feature>
<feature type="region of interest" description="Disordered" evidence="1">
    <location>
        <begin position="176"/>
        <end position="209"/>
    </location>
</feature>
<accession>A0ABU6TQ77</accession>
<protein>
    <submittedName>
        <fullName evidence="2">Uncharacterized protein</fullName>
    </submittedName>
</protein>
<dbReference type="EMBL" id="JASCZI010091436">
    <property type="protein sequence ID" value="MED6150305.1"/>
    <property type="molecule type" value="Genomic_DNA"/>
</dbReference>
<feature type="compositionally biased region" description="Low complexity" evidence="1">
    <location>
        <begin position="37"/>
        <end position="53"/>
    </location>
</feature>
<sequence>MSKDGGRGRGPASRGRGRPKNNTSVRLNLDSGSRPLTSTPTTAATTNPPFVATGGLSTGLPQMVMIPTPGSRVQSFDTAGAPHVQQSPRMPETQMPPQTSSQPQSTTPATDTDVAEDDTEAAASATVDPRPLLIWDGHDCWDDVRARTKEITNIFMEHYKWYAPYSTRHLMRLANSGGRSGGRDSGLLEAMRPTSARLGRSGRPSAIGG</sequence>
<evidence type="ECO:0000256" key="1">
    <source>
        <dbReference type="SAM" id="MobiDB-lite"/>
    </source>
</evidence>
<gene>
    <name evidence="2" type="ORF">PIB30_071111</name>
</gene>
<keyword evidence="3" id="KW-1185">Reference proteome</keyword>
<name>A0ABU6TQ77_9FABA</name>